<feature type="compositionally biased region" description="Polar residues" evidence="4">
    <location>
        <begin position="374"/>
        <end position="385"/>
    </location>
</feature>
<feature type="compositionally biased region" description="Polar residues" evidence="4">
    <location>
        <begin position="510"/>
        <end position="527"/>
    </location>
</feature>
<evidence type="ECO:0000313" key="5">
    <source>
        <dbReference type="EMBL" id="KAK7497096.1"/>
    </source>
</evidence>
<comment type="caution">
    <text evidence="5">The sequence shown here is derived from an EMBL/GenBank/DDBJ whole genome shotgun (WGS) entry which is preliminary data.</text>
</comment>
<feature type="region of interest" description="Disordered" evidence="4">
    <location>
        <begin position="503"/>
        <end position="527"/>
    </location>
</feature>
<dbReference type="Gene3D" id="1.25.40.20">
    <property type="entry name" value="Ankyrin repeat-containing domain"/>
    <property type="match status" value="1"/>
</dbReference>
<evidence type="ECO:0000313" key="6">
    <source>
        <dbReference type="Proteomes" id="UP001519460"/>
    </source>
</evidence>
<feature type="compositionally biased region" description="Polar residues" evidence="4">
    <location>
        <begin position="410"/>
        <end position="431"/>
    </location>
</feature>
<dbReference type="PANTHER" id="PTHR24124:SF14">
    <property type="entry name" value="CHROMOSOME UNDETERMINED SCAFFOLD_25, WHOLE GENOME SHOTGUN SEQUENCE"/>
    <property type="match status" value="1"/>
</dbReference>
<feature type="compositionally biased region" description="Basic and acidic residues" evidence="4">
    <location>
        <begin position="32"/>
        <end position="54"/>
    </location>
</feature>
<keyword evidence="1" id="KW-0677">Repeat</keyword>
<evidence type="ECO:0000256" key="3">
    <source>
        <dbReference type="PROSITE-ProRule" id="PRU00023"/>
    </source>
</evidence>
<reference evidence="5 6" key="1">
    <citation type="journal article" date="2023" name="Sci. Data">
        <title>Genome assembly of the Korean intertidal mud-creeper Batillaria attramentaria.</title>
        <authorList>
            <person name="Patra A.K."/>
            <person name="Ho P.T."/>
            <person name="Jun S."/>
            <person name="Lee S.J."/>
            <person name="Kim Y."/>
            <person name="Won Y.J."/>
        </authorList>
    </citation>
    <scope>NUCLEOTIDE SEQUENCE [LARGE SCALE GENOMIC DNA]</scope>
    <source>
        <strain evidence="5">Wonlab-2016</strain>
    </source>
</reference>
<accession>A0ABD0LCA1</accession>
<feature type="region of interest" description="Disordered" evidence="4">
    <location>
        <begin position="1"/>
        <end position="55"/>
    </location>
</feature>
<feature type="region of interest" description="Disordered" evidence="4">
    <location>
        <begin position="374"/>
        <end position="440"/>
    </location>
</feature>
<dbReference type="EMBL" id="JACVVK020000061">
    <property type="protein sequence ID" value="KAK7497096.1"/>
    <property type="molecule type" value="Genomic_DNA"/>
</dbReference>
<feature type="repeat" description="ANK" evidence="3">
    <location>
        <begin position="862"/>
        <end position="905"/>
    </location>
</feature>
<dbReference type="Proteomes" id="UP001519460">
    <property type="component" value="Unassembled WGS sequence"/>
</dbReference>
<dbReference type="PROSITE" id="PS50088">
    <property type="entry name" value="ANK_REPEAT"/>
    <property type="match status" value="2"/>
</dbReference>
<evidence type="ECO:0000256" key="1">
    <source>
        <dbReference type="ARBA" id="ARBA00022737"/>
    </source>
</evidence>
<dbReference type="Pfam" id="PF12796">
    <property type="entry name" value="Ank_2"/>
    <property type="match status" value="2"/>
</dbReference>
<dbReference type="PROSITE" id="PS50297">
    <property type="entry name" value="ANK_REP_REGION"/>
    <property type="match status" value="1"/>
</dbReference>
<dbReference type="InterPro" id="IPR002110">
    <property type="entry name" value="Ankyrin_rpt"/>
</dbReference>
<protein>
    <submittedName>
        <fullName evidence="5">Uncharacterized protein</fullName>
    </submittedName>
</protein>
<evidence type="ECO:0000256" key="2">
    <source>
        <dbReference type="ARBA" id="ARBA00023043"/>
    </source>
</evidence>
<dbReference type="SUPFAM" id="SSF48403">
    <property type="entry name" value="Ankyrin repeat"/>
    <property type="match status" value="1"/>
</dbReference>
<proteinExistence type="predicted"/>
<dbReference type="AlphaFoldDB" id="A0ABD0LCA1"/>
<gene>
    <name evidence="5" type="ORF">BaRGS_00011626</name>
</gene>
<dbReference type="PANTHER" id="PTHR24124">
    <property type="entry name" value="ANKYRIN REPEAT FAMILY A"/>
    <property type="match status" value="1"/>
</dbReference>
<feature type="region of interest" description="Disordered" evidence="4">
    <location>
        <begin position="79"/>
        <end position="151"/>
    </location>
</feature>
<name>A0ABD0LCA1_9CAEN</name>
<sequence length="979" mass="106231">MAVPDCSGVHVKTASSEELKKPQNDLVTPSIKKREPVEDTDEGDMRNSSEKDVDSLAATLGSCNISTADHESGDDLAKHLSDLTVKDDDTDENETEEAKSSSSVITVDPPSLPHDEEEEKSENSDSAGALLESRGPTAGKPAAYKQGNDSCNRIASKGYYSHNFDRYMPQPQQYQPQQPAQSMYGFTPGMDGTFTHFSMAPQVNSSVPTYSQGGKRGMDDDEDNPFKYTRPEMGGFMPQPDVMNDLNMGGRNTKPFLSMSFGSGGQVFENTPQALSPPAELGEFQPRFDSQFSMGDVDNILEVLQAQEQTQQQHQQPHMTQVSQPVQVDKQLDIPMSDRLYHRVPWIMTLATSVRTARTARTWGLLAAALSQSFSPQRPPSNMSGDSGIASPYSEDSMHSVMPSPASDCFVQNGSGRNTSSPGSVATSQPPSVGPWTPGTVGDEYCGQYAGMVGPASVMSDDHSMMSAPDDHQDYINSYFDQHREDLKDALWIVAKDIEHSEAKKKNHKVNNCNSTHTNGNVPQSYTNMPPAPVVVSSRAPQMGPQQTCQADARPNKLPIAPLPKTGSAGNIAQKPAVPSMPVVVVPNTMAPQGHPVSTAAPVTSSQLIMLPPNQPGQQILVVVTKPAPQPEKKKAYVPILPKMPSTSNTPSVACEPSTVAKTEVTSTKVGPIVHSAADTSSNRAVTNGTAGGQPSPCMQPPAPVSPGKNFCPKNKNGQQPKMLNIARRLVASMTTEDLQFKDNEGDTYLHVSVCKADRNMVQALLERMTREKLQSMINSQNSMRQTPLYLAVSSNHPEMVELLIQYGADVNLFAEHIQADGRSKEVKAALHCAASNGAQYLATLQALLSARELMIDLVNSDGHTALHCAILEHGKQRAGNEYIDNLPIIQALIKHGADPNAQGKKSGKTALMYALESRNISLIEHIITLVDPSRLRTFLKTPAFDGSTCLRIMENMQRELTPEHRQRLQACLKMNGSR</sequence>
<dbReference type="InterPro" id="IPR036770">
    <property type="entry name" value="Ankyrin_rpt-contain_sf"/>
</dbReference>
<organism evidence="5 6">
    <name type="scientific">Batillaria attramentaria</name>
    <dbReference type="NCBI Taxonomy" id="370345"/>
    <lineage>
        <taxon>Eukaryota</taxon>
        <taxon>Metazoa</taxon>
        <taxon>Spiralia</taxon>
        <taxon>Lophotrochozoa</taxon>
        <taxon>Mollusca</taxon>
        <taxon>Gastropoda</taxon>
        <taxon>Caenogastropoda</taxon>
        <taxon>Sorbeoconcha</taxon>
        <taxon>Cerithioidea</taxon>
        <taxon>Batillariidae</taxon>
        <taxon>Batillaria</taxon>
    </lineage>
</organism>
<dbReference type="SMART" id="SM00248">
    <property type="entry name" value="ANK"/>
    <property type="match status" value="5"/>
</dbReference>
<keyword evidence="2 3" id="KW-0040">ANK repeat</keyword>
<feature type="repeat" description="ANK" evidence="3">
    <location>
        <begin position="784"/>
        <end position="816"/>
    </location>
</feature>
<evidence type="ECO:0000256" key="4">
    <source>
        <dbReference type="SAM" id="MobiDB-lite"/>
    </source>
</evidence>
<keyword evidence="6" id="KW-1185">Reference proteome</keyword>